<feature type="compositionally biased region" description="Polar residues" evidence="1">
    <location>
        <begin position="183"/>
        <end position="195"/>
    </location>
</feature>
<evidence type="ECO:0000313" key="3">
    <source>
        <dbReference type="Proteomes" id="UP000765509"/>
    </source>
</evidence>
<comment type="caution">
    <text evidence="2">The sequence shown here is derived from an EMBL/GenBank/DDBJ whole genome shotgun (WGS) entry which is preliminary data.</text>
</comment>
<gene>
    <name evidence="2" type="ORF">O181_104512</name>
</gene>
<sequence>MGKEIGTVKDSLQQRSGHQLSPRGVENHKSLHKYKPEDREGFSRTRRPRRGHLGHSGGWQDTERNHTHYAIHLTIQQKPQTRGLEGYGYSSSAPPPPPRSFPMAHGEQEVQPSIKLGRTWCEFPEDMSQRDIFQKPYGNNQKMEYHQAVLTPGGEGNKDKGESSHYSSYRRPDKPDRAYSDSFRLTRSRPTQLSSGFPPLRHQQISGQASPFFTIPDSFQEKTSIQGKKQDIFQPKAERVRPNNTEAIRHGERSTQEPEIVVNTSRVSSPNNRNISPTQNEHSVVTPQINLNSHSLWLQMSQFAEKTQKQFAEIQESHERIKTLTASMDKIVKNLQEGHAKLRKSSE</sequence>
<dbReference type="AlphaFoldDB" id="A0A9Q3JN73"/>
<reference evidence="2" key="1">
    <citation type="submission" date="2021-03" db="EMBL/GenBank/DDBJ databases">
        <title>Draft genome sequence of rust myrtle Austropuccinia psidii MF-1, a brazilian biotype.</title>
        <authorList>
            <person name="Quecine M.C."/>
            <person name="Pachon D.M.R."/>
            <person name="Bonatelli M.L."/>
            <person name="Correr F.H."/>
            <person name="Franceschini L.M."/>
            <person name="Leite T.F."/>
            <person name="Margarido G.R.A."/>
            <person name="Almeida C.A."/>
            <person name="Ferrarezi J.A."/>
            <person name="Labate C.A."/>
        </authorList>
    </citation>
    <scope>NUCLEOTIDE SEQUENCE</scope>
    <source>
        <strain evidence="2">MF-1</strain>
    </source>
</reference>
<evidence type="ECO:0000313" key="2">
    <source>
        <dbReference type="EMBL" id="MBW0564797.1"/>
    </source>
</evidence>
<protein>
    <submittedName>
        <fullName evidence="2">Uncharacterized protein</fullName>
    </submittedName>
</protein>
<feature type="compositionally biased region" description="Basic and acidic residues" evidence="1">
    <location>
        <begin position="25"/>
        <end position="43"/>
    </location>
</feature>
<feature type="compositionally biased region" description="Polar residues" evidence="1">
    <location>
        <begin position="10"/>
        <end position="19"/>
    </location>
</feature>
<feature type="region of interest" description="Disordered" evidence="1">
    <location>
        <begin position="1"/>
        <end position="63"/>
    </location>
</feature>
<proteinExistence type="predicted"/>
<evidence type="ECO:0000256" key="1">
    <source>
        <dbReference type="SAM" id="MobiDB-lite"/>
    </source>
</evidence>
<accession>A0A9Q3JN73</accession>
<name>A0A9Q3JN73_9BASI</name>
<dbReference type="EMBL" id="AVOT02076349">
    <property type="protein sequence ID" value="MBW0564797.1"/>
    <property type="molecule type" value="Genomic_DNA"/>
</dbReference>
<feature type="compositionally biased region" description="Basic residues" evidence="1">
    <location>
        <begin position="44"/>
        <end position="53"/>
    </location>
</feature>
<feature type="region of interest" description="Disordered" evidence="1">
    <location>
        <begin position="150"/>
        <end position="200"/>
    </location>
</feature>
<feature type="region of interest" description="Disordered" evidence="1">
    <location>
        <begin position="77"/>
        <end position="99"/>
    </location>
</feature>
<organism evidence="2 3">
    <name type="scientific">Austropuccinia psidii MF-1</name>
    <dbReference type="NCBI Taxonomy" id="1389203"/>
    <lineage>
        <taxon>Eukaryota</taxon>
        <taxon>Fungi</taxon>
        <taxon>Dikarya</taxon>
        <taxon>Basidiomycota</taxon>
        <taxon>Pucciniomycotina</taxon>
        <taxon>Pucciniomycetes</taxon>
        <taxon>Pucciniales</taxon>
        <taxon>Sphaerophragmiaceae</taxon>
        <taxon>Austropuccinia</taxon>
    </lineage>
</organism>
<dbReference type="OrthoDB" id="2157866at2759"/>
<feature type="compositionally biased region" description="Basic and acidic residues" evidence="1">
    <location>
        <begin position="170"/>
        <end position="179"/>
    </location>
</feature>
<dbReference type="Proteomes" id="UP000765509">
    <property type="component" value="Unassembled WGS sequence"/>
</dbReference>
<keyword evidence="3" id="KW-1185">Reference proteome</keyword>